<feature type="region of interest" description="Disordered" evidence="5">
    <location>
        <begin position="1"/>
        <end position="20"/>
    </location>
</feature>
<dbReference type="RefSeq" id="WP_184834156.1">
    <property type="nucleotide sequence ID" value="NZ_JACHMN010000002.1"/>
</dbReference>
<dbReference type="EMBL" id="JACHMN010000002">
    <property type="protein sequence ID" value="MBB5868313.1"/>
    <property type="molecule type" value="Genomic_DNA"/>
</dbReference>
<evidence type="ECO:0000256" key="3">
    <source>
        <dbReference type="ARBA" id="ARBA00023163"/>
    </source>
</evidence>
<dbReference type="PROSITE" id="PS50977">
    <property type="entry name" value="HTH_TETR_2"/>
    <property type="match status" value="1"/>
</dbReference>
<sequence>MLEGGRVGTTQRRAYDTSGRRAAAERNRLAVIDASRELLLRDGYQATTIGAIAERAGVSTELIYKTFGSKQRLMKAVYDVALAGDAEPVPIGQRPAIARIMAEPDARAKIELYAAFVEDLMARLGGLLAVLAEADPELAELRVTTEGERLIGASAFVGHLHEQGHLAPGTDLARAADACWVQTSPQLFAQLAITRGWSPGDYRSWLATVLTASLLPPA</sequence>
<dbReference type="SUPFAM" id="SSF46689">
    <property type="entry name" value="Homeodomain-like"/>
    <property type="match status" value="1"/>
</dbReference>
<dbReference type="AlphaFoldDB" id="A0A841BMW7"/>
<dbReference type="Pfam" id="PF00440">
    <property type="entry name" value="TetR_N"/>
    <property type="match status" value="1"/>
</dbReference>
<keyword evidence="3" id="KW-0804">Transcription</keyword>
<dbReference type="PANTHER" id="PTHR30055:SF234">
    <property type="entry name" value="HTH-TYPE TRANSCRIPTIONAL REGULATOR BETI"/>
    <property type="match status" value="1"/>
</dbReference>
<keyword evidence="2 4" id="KW-0238">DNA-binding</keyword>
<dbReference type="InterPro" id="IPR001647">
    <property type="entry name" value="HTH_TetR"/>
</dbReference>
<organism evidence="7 8">
    <name type="scientific">Allocatelliglobosispora scoriae</name>
    <dbReference type="NCBI Taxonomy" id="643052"/>
    <lineage>
        <taxon>Bacteria</taxon>
        <taxon>Bacillati</taxon>
        <taxon>Actinomycetota</taxon>
        <taxon>Actinomycetes</taxon>
        <taxon>Micromonosporales</taxon>
        <taxon>Micromonosporaceae</taxon>
        <taxon>Allocatelliglobosispora</taxon>
    </lineage>
</organism>
<dbReference type="PANTHER" id="PTHR30055">
    <property type="entry name" value="HTH-TYPE TRANSCRIPTIONAL REGULATOR RUTR"/>
    <property type="match status" value="1"/>
</dbReference>
<protein>
    <submittedName>
        <fullName evidence="7">AcrR family transcriptional regulator</fullName>
    </submittedName>
</protein>
<name>A0A841BMW7_9ACTN</name>
<dbReference type="GO" id="GO:0003700">
    <property type="term" value="F:DNA-binding transcription factor activity"/>
    <property type="evidence" value="ECO:0007669"/>
    <property type="project" value="TreeGrafter"/>
</dbReference>
<dbReference type="PRINTS" id="PR00455">
    <property type="entry name" value="HTHTETR"/>
</dbReference>
<dbReference type="InterPro" id="IPR009057">
    <property type="entry name" value="Homeodomain-like_sf"/>
</dbReference>
<keyword evidence="1" id="KW-0805">Transcription regulation</keyword>
<comment type="caution">
    <text evidence="7">The sequence shown here is derived from an EMBL/GenBank/DDBJ whole genome shotgun (WGS) entry which is preliminary data.</text>
</comment>
<evidence type="ECO:0000313" key="7">
    <source>
        <dbReference type="EMBL" id="MBB5868313.1"/>
    </source>
</evidence>
<evidence type="ECO:0000313" key="8">
    <source>
        <dbReference type="Proteomes" id="UP000587527"/>
    </source>
</evidence>
<evidence type="ECO:0000256" key="2">
    <source>
        <dbReference type="ARBA" id="ARBA00023125"/>
    </source>
</evidence>
<reference evidence="7 8" key="1">
    <citation type="submission" date="2020-08" db="EMBL/GenBank/DDBJ databases">
        <title>Sequencing the genomes of 1000 actinobacteria strains.</title>
        <authorList>
            <person name="Klenk H.-P."/>
        </authorList>
    </citation>
    <scope>NUCLEOTIDE SEQUENCE [LARGE SCALE GENOMIC DNA]</scope>
    <source>
        <strain evidence="7 8">DSM 45362</strain>
    </source>
</reference>
<dbReference type="InterPro" id="IPR050109">
    <property type="entry name" value="HTH-type_TetR-like_transc_reg"/>
</dbReference>
<dbReference type="Gene3D" id="1.10.357.10">
    <property type="entry name" value="Tetracycline Repressor, domain 2"/>
    <property type="match status" value="1"/>
</dbReference>
<gene>
    <name evidence="7" type="ORF">F4553_001692</name>
</gene>
<evidence type="ECO:0000256" key="5">
    <source>
        <dbReference type="SAM" id="MobiDB-lite"/>
    </source>
</evidence>
<dbReference type="GO" id="GO:0000976">
    <property type="term" value="F:transcription cis-regulatory region binding"/>
    <property type="evidence" value="ECO:0007669"/>
    <property type="project" value="TreeGrafter"/>
</dbReference>
<accession>A0A841BMW7</accession>
<evidence type="ECO:0000256" key="1">
    <source>
        <dbReference type="ARBA" id="ARBA00023015"/>
    </source>
</evidence>
<proteinExistence type="predicted"/>
<evidence type="ECO:0000259" key="6">
    <source>
        <dbReference type="PROSITE" id="PS50977"/>
    </source>
</evidence>
<evidence type="ECO:0000256" key="4">
    <source>
        <dbReference type="PROSITE-ProRule" id="PRU00335"/>
    </source>
</evidence>
<feature type="domain" description="HTH tetR-type" evidence="6">
    <location>
        <begin position="25"/>
        <end position="85"/>
    </location>
</feature>
<dbReference type="Proteomes" id="UP000587527">
    <property type="component" value="Unassembled WGS sequence"/>
</dbReference>
<keyword evidence="8" id="KW-1185">Reference proteome</keyword>
<feature type="DNA-binding region" description="H-T-H motif" evidence="4">
    <location>
        <begin position="48"/>
        <end position="67"/>
    </location>
</feature>